<accession>A0ABQ2J452</accession>
<dbReference type="Proteomes" id="UP000600080">
    <property type="component" value="Unassembled WGS sequence"/>
</dbReference>
<dbReference type="GeneID" id="301547572"/>
<keyword evidence="2" id="KW-1133">Transmembrane helix</keyword>
<keyword evidence="5" id="KW-1185">Reference proteome</keyword>
<dbReference type="RefSeq" id="WP_189096974.1">
    <property type="nucleotide sequence ID" value="NZ_BMND01000005.1"/>
</dbReference>
<organism evidence="4 5">
    <name type="scientific">Streptomyces kronopolitis</name>
    <dbReference type="NCBI Taxonomy" id="1612435"/>
    <lineage>
        <taxon>Bacteria</taxon>
        <taxon>Bacillati</taxon>
        <taxon>Actinomycetota</taxon>
        <taxon>Actinomycetes</taxon>
        <taxon>Kitasatosporales</taxon>
        <taxon>Streptomycetaceae</taxon>
        <taxon>Streptomyces</taxon>
    </lineage>
</organism>
<name>A0ABQ2J452_9ACTN</name>
<dbReference type="Pfam" id="PF07228">
    <property type="entry name" value="SpoIIE"/>
    <property type="match status" value="1"/>
</dbReference>
<feature type="transmembrane region" description="Helical" evidence="2">
    <location>
        <begin position="48"/>
        <end position="72"/>
    </location>
</feature>
<dbReference type="InterPro" id="IPR036457">
    <property type="entry name" value="PPM-type-like_dom_sf"/>
</dbReference>
<evidence type="ECO:0000256" key="2">
    <source>
        <dbReference type="SAM" id="Phobius"/>
    </source>
</evidence>
<feature type="domain" description="PPM-type phosphatase" evidence="3">
    <location>
        <begin position="143"/>
        <end position="366"/>
    </location>
</feature>
<gene>
    <name evidence="4" type="ORF">GCM10012285_17240</name>
</gene>
<reference evidence="5" key="1">
    <citation type="journal article" date="2019" name="Int. J. Syst. Evol. Microbiol.">
        <title>The Global Catalogue of Microorganisms (GCM) 10K type strain sequencing project: providing services to taxonomists for standard genome sequencing and annotation.</title>
        <authorList>
            <consortium name="The Broad Institute Genomics Platform"/>
            <consortium name="The Broad Institute Genome Sequencing Center for Infectious Disease"/>
            <person name="Wu L."/>
            <person name="Ma J."/>
        </authorList>
    </citation>
    <scope>NUCLEOTIDE SEQUENCE [LARGE SCALE GENOMIC DNA]</scope>
    <source>
        <strain evidence="5">CGMCC 4.7323</strain>
    </source>
</reference>
<dbReference type="SUPFAM" id="SSF81606">
    <property type="entry name" value="PP2C-like"/>
    <property type="match status" value="1"/>
</dbReference>
<evidence type="ECO:0000259" key="3">
    <source>
        <dbReference type="SMART" id="SM00331"/>
    </source>
</evidence>
<keyword evidence="2" id="KW-0472">Membrane</keyword>
<proteinExistence type="predicted"/>
<feature type="transmembrane region" description="Helical" evidence="2">
    <location>
        <begin position="20"/>
        <end position="36"/>
    </location>
</feature>
<dbReference type="PANTHER" id="PTHR43156">
    <property type="entry name" value="STAGE II SPORULATION PROTEIN E-RELATED"/>
    <property type="match status" value="1"/>
</dbReference>
<dbReference type="InterPro" id="IPR001932">
    <property type="entry name" value="PPM-type_phosphatase-like_dom"/>
</dbReference>
<dbReference type="EMBL" id="BMND01000005">
    <property type="protein sequence ID" value="GGN39828.1"/>
    <property type="molecule type" value="Genomic_DNA"/>
</dbReference>
<protein>
    <recommendedName>
        <fullName evidence="3">PPM-type phosphatase domain-containing protein</fullName>
    </recommendedName>
</protein>
<evidence type="ECO:0000256" key="1">
    <source>
        <dbReference type="ARBA" id="ARBA00022801"/>
    </source>
</evidence>
<evidence type="ECO:0000313" key="4">
    <source>
        <dbReference type="EMBL" id="GGN39828.1"/>
    </source>
</evidence>
<comment type="caution">
    <text evidence="4">The sequence shown here is derived from an EMBL/GenBank/DDBJ whole genome shotgun (WGS) entry which is preliminary data.</text>
</comment>
<dbReference type="SMART" id="SM00331">
    <property type="entry name" value="PP2C_SIG"/>
    <property type="match status" value="1"/>
</dbReference>
<dbReference type="PANTHER" id="PTHR43156:SF2">
    <property type="entry name" value="STAGE II SPORULATION PROTEIN E"/>
    <property type="match status" value="1"/>
</dbReference>
<dbReference type="InterPro" id="IPR052016">
    <property type="entry name" value="Bact_Sigma-Reg"/>
</dbReference>
<dbReference type="Gene3D" id="3.60.40.10">
    <property type="entry name" value="PPM-type phosphatase domain"/>
    <property type="match status" value="1"/>
</dbReference>
<feature type="transmembrane region" description="Helical" evidence="2">
    <location>
        <begin position="92"/>
        <end position="110"/>
    </location>
</feature>
<keyword evidence="2" id="KW-0812">Transmembrane</keyword>
<sequence length="372" mass="39020">MSVRRAVTSPGGPWRLGRGLIALPLVLIAVITVIDIDSPTTIHLGPFLVAAPAITASFAGPGVTGAVGVLAVGAQVLIGQLHGGLLTPNHEAQIAALVVISIIVTLFRHLRDRRERQLHQIRSVAAAAQEVLLRPLPQRAGPLRIASMYLAAEAEARIGGDLYAAVPAPGAIRLVVGDVRGKGLSAVGEATVLVGAFRGSAYRNLLLPGIAEHLGNSVYWNATHLEGADPDTAESFVTAVIVDVRTDGPFIELVNCGHPPPLRLRNGTVEALEVAEPALPLGLSAAAESDFRVERFDFAPGDLLLLHTDGVIEARDHTGTFYPLLDRLTSWNETDPAALIRRLRHDLLGYAGGTLGDDAAAVAIAASPETAK</sequence>
<evidence type="ECO:0000313" key="5">
    <source>
        <dbReference type="Proteomes" id="UP000600080"/>
    </source>
</evidence>
<keyword evidence="1" id="KW-0378">Hydrolase</keyword>